<dbReference type="RefSeq" id="WP_009449833.1">
    <property type="nucleotide sequence ID" value="NZ_AMSI01000003.1"/>
</dbReference>
<proteinExistence type="predicted"/>
<dbReference type="Pfam" id="PF01569">
    <property type="entry name" value="PAP2"/>
    <property type="match status" value="1"/>
</dbReference>
<feature type="transmembrane region" description="Helical" evidence="1">
    <location>
        <begin position="108"/>
        <end position="126"/>
    </location>
</feature>
<dbReference type="Proteomes" id="UP000007374">
    <property type="component" value="Unassembled WGS sequence"/>
</dbReference>
<feature type="transmembrane region" description="Helical" evidence="1">
    <location>
        <begin position="179"/>
        <end position="199"/>
    </location>
</feature>
<sequence length="255" mass="27937">MKDNTRRFLDRLRTNRRILGPVLLFLVLALGSFIFLAIADEMAEGEIRALDENILLSMRNPANSADPIGPAWLEETAVEITAAGGYPLIVLSLTLVMGLLVVTRRYGAAFYAFFSVASGAAVSYTLKNYYDRPRPDIVEHLDVIHTASFPSGHAMATTVAYLTLAALVIRFVADWRVRLYTLAVAIFMAFMVGLSRIYLGVHWPSDVAAGWALGAAWASLIWLAVTLVSLYRDGRGGLDAGKQLRKDAADGMEKP</sequence>
<keyword evidence="1" id="KW-1133">Transmembrane helix</keyword>
<protein>
    <submittedName>
        <fullName evidence="3">PA-phosphatase-like phosphoesterase</fullName>
    </submittedName>
</protein>
<organism evidence="3 4">
    <name type="scientific">Nitratireductor indicus C115</name>
    <dbReference type="NCBI Taxonomy" id="1231190"/>
    <lineage>
        <taxon>Bacteria</taxon>
        <taxon>Pseudomonadati</taxon>
        <taxon>Pseudomonadota</taxon>
        <taxon>Alphaproteobacteria</taxon>
        <taxon>Hyphomicrobiales</taxon>
        <taxon>Phyllobacteriaceae</taxon>
        <taxon>Nitratireductor</taxon>
    </lineage>
</organism>
<dbReference type="PANTHER" id="PTHR14969:SF13">
    <property type="entry name" value="AT30094P"/>
    <property type="match status" value="1"/>
</dbReference>
<dbReference type="InterPro" id="IPR000326">
    <property type="entry name" value="PAP2/HPO"/>
</dbReference>
<dbReference type="OrthoDB" id="9801622at2"/>
<dbReference type="InterPro" id="IPR036938">
    <property type="entry name" value="PAP2/HPO_sf"/>
</dbReference>
<evidence type="ECO:0000313" key="4">
    <source>
        <dbReference type="Proteomes" id="UP000007374"/>
    </source>
</evidence>
<dbReference type="EMBL" id="AMSI01000003">
    <property type="protein sequence ID" value="EKF43631.1"/>
    <property type="molecule type" value="Genomic_DNA"/>
</dbReference>
<accession>K2P8W5</accession>
<feature type="domain" description="Phosphatidic acid phosphatase type 2/haloperoxidase" evidence="2">
    <location>
        <begin position="108"/>
        <end position="222"/>
    </location>
</feature>
<name>K2P8W5_9HYPH</name>
<feature type="transmembrane region" description="Helical" evidence="1">
    <location>
        <begin position="211"/>
        <end position="231"/>
    </location>
</feature>
<dbReference type="SMART" id="SM00014">
    <property type="entry name" value="acidPPc"/>
    <property type="match status" value="1"/>
</dbReference>
<evidence type="ECO:0000313" key="3">
    <source>
        <dbReference type="EMBL" id="EKF43631.1"/>
    </source>
</evidence>
<dbReference type="Gene3D" id="1.20.144.10">
    <property type="entry name" value="Phosphatidic acid phosphatase type 2/haloperoxidase"/>
    <property type="match status" value="1"/>
</dbReference>
<keyword evidence="4" id="KW-1185">Reference proteome</keyword>
<reference evidence="3 4" key="1">
    <citation type="journal article" date="2012" name="J. Bacteriol.">
        <title>Genome Sequence of Nitratireductor indicus Type Strain C115.</title>
        <authorList>
            <person name="Lai Q."/>
            <person name="Li G."/>
            <person name="Yu Z."/>
            <person name="Shao Z."/>
        </authorList>
    </citation>
    <scope>NUCLEOTIDE SEQUENCE [LARGE SCALE GENOMIC DNA]</scope>
    <source>
        <strain evidence="3 4">C115</strain>
    </source>
</reference>
<feature type="transmembrane region" description="Helical" evidence="1">
    <location>
        <begin position="154"/>
        <end position="172"/>
    </location>
</feature>
<keyword evidence="1" id="KW-0472">Membrane</keyword>
<dbReference type="CDD" id="cd03392">
    <property type="entry name" value="PAP2_like_2"/>
    <property type="match status" value="1"/>
</dbReference>
<dbReference type="eggNOG" id="COG0671">
    <property type="taxonomic scope" value="Bacteria"/>
</dbReference>
<dbReference type="PATRIC" id="fig|1231190.3.peg.1339"/>
<evidence type="ECO:0000256" key="1">
    <source>
        <dbReference type="SAM" id="Phobius"/>
    </source>
</evidence>
<dbReference type="PANTHER" id="PTHR14969">
    <property type="entry name" value="SPHINGOSINE-1-PHOSPHATE PHOSPHOHYDROLASE"/>
    <property type="match status" value="1"/>
</dbReference>
<dbReference type="AlphaFoldDB" id="K2P8W5"/>
<evidence type="ECO:0000259" key="2">
    <source>
        <dbReference type="SMART" id="SM00014"/>
    </source>
</evidence>
<dbReference type="SUPFAM" id="SSF48317">
    <property type="entry name" value="Acid phosphatase/Vanadium-dependent haloperoxidase"/>
    <property type="match status" value="1"/>
</dbReference>
<feature type="transmembrane region" description="Helical" evidence="1">
    <location>
        <begin position="21"/>
        <end position="39"/>
    </location>
</feature>
<dbReference type="STRING" id="721133.SAMN05216176_10133"/>
<gene>
    <name evidence="3" type="ORF">NA8A_06348</name>
</gene>
<comment type="caution">
    <text evidence="3">The sequence shown here is derived from an EMBL/GenBank/DDBJ whole genome shotgun (WGS) entry which is preliminary data.</text>
</comment>
<keyword evidence="1" id="KW-0812">Transmembrane</keyword>
<feature type="transmembrane region" description="Helical" evidence="1">
    <location>
        <begin position="80"/>
        <end position="101"/>
    </location>
</feature>